<dbReference type="InterPro" id="IPR016047">
    <property type="entry name" value="M23ase_b-sheet_dom"/>
</dbReference>
<dbReference type="InterPro" id="IPR011055">
    <property type="entry name" value="Dup_hybrid_motif"/>
</dbReference>
<dbReference type="Proteomes" id="UP000233256">
    <property type="component" value="Unassembled WGS sequence"/>
</dbReference>
<feature type="transmembrane region" description="Helical" evidence="2">
    <location>
        <begin position="7"/>
        <end position="28"/>
    </location>
</feature>
<dbReference type="CDD" id="cd12797">
    <property type="entry name" value="M23_peptidase"/>
    <property type="match status" value="1"/>
</dbReference>
<evidence type="ECO:0000313" key="5">
    <source>
        <dbReference type="Proteomes" id="UP000233256"/>
    </source>
</evidence>
<proteinExistence type="predicted"/>
<dbReference type="Pfam" id="PF08239">
    <property type="entry name" value="SH3_3"/>
    <property type="match status" value="1"/>
</dbReference>
<dbReference type="Gene3D" id="2.70.70.10">
    <property type="entry name" value="Glucose Permease (Domain IIA)"/>
    <property type="match status" value="1"/>
</dbReference>
<dbReference type="Gene3D" id="2.30.30.40">
    <property type="entry name" value="SH3 Domains"/>
    <property type="match status" value="2"/>
</dbReference>
<feature type="domain" description="SH3b" evidence="3">
    <location>
        <begin position="156"/>
        <end position="216"/>
    </location>
</feature>
<comment type="caution">
    <text evidence="4">The sequence shown here is derived from an EMBL/GenBank/DDBJ whole genome shotgun (WGS) entry which is preliminary data.</text>
</comment>
<dbReference type="SUPFAM" id="SSF51261">
    <property type="entry name" value="Duplicated hybrid motif"/>
    <property type="match status" value="1"/>
</dbReference>
<dbReference type="InterPro" id="IPR003646">
    <property type="entry name" value="SH3-like_bac-type"/>
</dbReference>
<dbReference type="Pfam" id="PF01551">
    <property type="entry name" value="Peptidase_M23"/>
    <property type="match status" value="1"/>
</dbReference>
<keyword evidence="2" id="KW-1133">Transmembrane helix</keyword>
<keyword evidence="2" id="KW-0472">Membrane</keyword>
<evidence type="ECO:0000313" key="4">
    <source>
        <dbReference type="EMBL" id="PKK89922.1"/>
    </source>
</evidence>
<evidence type="ECO:0000259" key="3">
    <source>
        <dbReference type="SMART" id="SM00287"/>
    </source>
</evidence>
<evidence type="ECO:0000256" key="1">
    <source>
        <dbReference type="SAM" id="MobiDB-lite"/>
    </source>
</evidence>
<accession>A0A2N1PNR8</accession>
<reference evidence="4 5" key="1">
    <citation type="journal article" date="2017" name="ISME J.">
        <title>Potential for microbial H2 and metal transformations associated with novel bacteria and archaea in deep terrestrial subsurface sediments.</title>
        <authorList>
            <person name="Hernsdorf A.W."/>
            <person name="Amano Y."/>
            <person name="Miyakawa K."/>
            <person name="Ise K."/>
            <person name="Suzuki Y."/>
            <person name="Anantharaman K."/>
            <person name="Probst A."/>
            <person name="Burstein D."/>
            <person name="Thomas B.C."/>
            <person name="Banfield J.F."/>
        </authorList>
    </citation>
    <scope>NUCLEOTIDE SEQUENCE [LARGE SCALE GENOMIC DNA]</scope>
    <source>
        <strain evidence="4">HGW-Wallbacteria-1</strain>
    </source>
</reference>
<feature type="domain" description="SH3b" evidence="3">
    <location>
        <begin position="78"/>
        <end position="139"/>
    </location>
</feature>
<gene>
    <name evidence="4" type="ORF">CVV64_12280</name>
</gene>
<feature type="compositionally biased region" description="Low complexity" evidence="1">
    <location>
        <begin position="229"/>
        <end position="244"/>
    </location>
</feature>
<dbReference type="AlphaFoldDB" id="A0A2N1PNR8"/>
<evidence type="ECO:0000256" key="2">
    <source>
        <dbReference type="SAM" id="Phobius"/>
    </source>
</evidence>
<dbReference type="PANTHER" id="PTHR21666">
    <property type="entry name" value="PEPTIDASE-RELATED"/>
    <property type="match status" value="1"/>
</dbReference>
<protein>
    <recommendedName>
        <fullName evidence="3">SH3b domain-containing protein</fullName>
    </recommendedName>
</protein>
<name>A0A2N1PNR8_9BACT</name>
<dbReference type="InterPro" id="IPR050570">
    <property type="entry name" value="Cell_wall_metabolism_enzyme"/>
</dbReference>
<dbReference type="PANTHER" id="PTHR21666:SF270">
    <property type="entry name" value="MUREIN HYDROLASE ACTIVATOR ENVC"/>
    <property type="match status" value="1"/>
</dbReference>
<feature type="region of interest" description="Disordered" evidence="1">
    <location>
        <begin position="217"/>
        <end position="247"/>
    </location>
</feature>
<dbReference type="GO" id="GO:0004222">
    <property type="term" value="F:metalloendopeptidase activity"/>
    <property type="evidence" value="ECO:0007669"/>
    <property type="project" value="TreeGrafter"/>
</dbReference>
<dbReference type="SMART" id="SM00287">
    <property type="entry name" value="SH3b"/>
    <property type="match status" value="2"/>
</dbReference>
<sequence>MVSDSKIIYAFKFFFIFGTFLLLFPMAIHSQTALDNLDTSAIDTPSTQPNSVSSSIALTRDKIKAKLAKAKKEIAFQKWIGTVTASPSLNVRDAVWGTILGSLLPDSRVTVTGTDGEWLTIQYNGKTAYVYAKYISRDTNQLPETQTVQKPDEYESWTGYVTTSCLNIRTAPWGTIVTTYSAGQAAKVIGIDGEWYRIEVPGQTLYAHSSYISKDKPADTVTGSATQGSISSPSANSSSSGNNNVTGDFGGSPVDGGWISSTFGNRIHPITGEYKMHNGVDVAIGAGTPIKSLGSGVVISSGMTSGGYGNLVKVQYDNGYIAYYAHLQSCGVSVGDKVTRNMVLGAVNSTGSSTGNHLHFELRTSDGTAVDPCTVPGVSICK</sequence>
<keyword evidence="2" id="KW-0812">Transmembrane</keyword>
<organism evidence="4 5">
    <name type="scientific">Candidatus Wallbacteria bacterium HGW-Wallbacteria-1</name>
    <dbReference type="NCBI Taxonomy" id="2013854"/>
    <lineage>
        <taxon>Bacteria</taxon>
        <taxon>Candidatus Walliibacteriota</taxon>
    </lineage>
</organism>
<dbReference type="EMBL" id="PGXC01000010">
    <property type="protein sequence ID" value="PKK89922.1"/>
    <property type="molecule type" value="Genomic_DNA"/>
</dbReference>